<evidence type="ECO:0000313" key="2">
    <source>
        <dbReference type="WBParaSite" id="ES5_v2.g18456.t1"/>
    </source>
</evidence>
<sequence>MQHFLLFKDPNEKFFYVEDIELDYSRDQLFELQYGVKLEVEGVGLSTYICQGKEEFVKVRMNREKELHLSPANRPITIHRFEEAQSSTSERQVLTSQLSTTHLTTTEIHGHSAAPPSTSESQTSEPSSSKVLASGKRKRQDDDEFTTPTKKGRGEVNRLDEMQEQLDQLSTSISQLSRTPTRPNSRNLNKVIHEGAIVEINGEEKNVADITNGEFNTLLEVHRQSLGEMPSFAGIPKNKIVDDVGPVILKLFKEGKYGQMASFLAGFLIEKEAFHVSFLMPLVPNLGRSEPKQSKRKLNKNFEDAIRFFALYYGGCVLQRNFQPIWLGAIRDKFNAKVNNHNGKKNKSESYAGFPGLTPPFNLDNAF</sequence>
<accession>A0AC34FN37</accession>
<organism evidence="1 2">
    <name type="scientific">Panagrolaimus sp. ES5</name>
    <dbReference type="NCBI Taxonomy" id="591445"/>
    <lineage>
        <taxon>Eukaryota</taxon>
        <taxon>Metazoa</taxon>
        <taxon>Ecdysozoa</taxon>
        <taxon>Nematoda</taxon>
        <taxon>Chromadorea</taxon>
        <taxon>Rhabditida</taxon>
        <taxon>Tylenchina</taxon>
        <taxon>Panagrolaimomorpha</taxon>
        <taxon>Panagrolaimoidea</taxon>
        <taxon>Panagrolaimidae</taxon>
        <taxon>Panagrolaimus</taxon>
    </lineage>
</organism>
<name>A0AC34FN37_9BILA</name>
<evidence type="ECO:0000313" key="1">
    <source>
        <dbReference type="Proteomes" id="UP000887579"/>
    </source>
</evidence>
<protein>
    <submittedName>
        <fullName evidence="2">BEN domain-containing protein</fullName>
    </submittedName>
</protein>
<dbReference type="WBParaSite" id="ES5_v2.g18456.t1">
    <property type="protein sequence ID" value="ES5_v2.g18456.t1"/>
    <property type="gene ID" value="ES5_v2.g18456"/>
</dbReference>
<reference evidence="2" key="1">
    <citation type="submission" date="2022-11" db="UniProtKB">
        <authorList>
            <consortium name="WormBaseParasite"/>
        </authorList>
    </citation>
    <scope>IDENTIFICATION</scope>
</reference>
<proteinExistence type="predicted"/>
<dbReference type="Proteomes" id="UP000887579">
    <property type="component" value="Unplaced"/>
</dbReference>